<evidence type="ECO:0000256" key="7">
    <source>
        <dbReference type="ARBA" id="ARBA00022725"/>
    </source>
</evidence>
<organism evidence="12 13">
    <name type="scientific">Allacma fusca</name>
    <dbReference type="NCBI Taxonomy" id="39272"/>
    <lineage>
        <taxon>Eukaryota</taxon>
        <taxon>Metazoa</taxon>
        <taxon>Ecdysozoa</taxon>
        <taxon>Arthropoda</taxon>
        <taxon>Hexapoda</taxon>
        <taxon>Collembola</taxon>
        <taxon>Symphypleona</taxon>
        <taxon>Sminthuridae</taxon>
        <taxon>Allacma</taxon>
    </lineage>
</organism>
<dbReference type="InterPro" id="IPR002159">
    <property type="entry name" value="CD36_fam"/>
</dbReference>
<reference evidence="12" key="1">
    <citation type="submission" date="2021-06" db="EMBL/GenBank/DDBJ databases">
        <authorList>
            <person name="Hodson N. C."/>
            <person name="Mongue J. A."/>
            <person name="Jaron S. K."/>
        </authorList>
    </citation>
    <scope>NUCLEOTIDE SEQUENCE</scope>
</reference>
<comment type="subcellular location">
    <subcellularLocation>
        <location evidence="2">Cell membrane</location>
    </subcellularLocation>
    <subcellularLocation>
        <location evidence="1">Membrane</location>
        <topology evidence="1">Multi-pass membrane protein</topology>
    </subcellularLocation>
</comment>
<dbReference type="PANTHER" id="PTHR11923:SF69">
    <property type="entry name" value="SENSORY NEURON MEMBRANE PROTEIN 1"/>
    <property type="match status" value="1"/>
</dbReference>
<dbReference type="Pfam" id="PF01130">
    <property type="entry name" value="CD36"/>
    <property type="match status" value="1"/>
</dbReference>
<evidence type="ECO:0000256" key="5">
    <source>
        <dbReference type="ARBA" id="ARBA00022606"/>
    </source>
</evidence>
<evidence type="ECO:0000256" key="8">
    <source>
        <dbReference type="ARBA" id="ARBA00022989"/>
    </source>
</evidence>
<dbReference type="PANTHER" id="PTHR11923">
    <property type="entry name" value="SCAVENGER RECEPTOR CLASS B TYPE-1 SR-B1"/>
    <property type="match status" value="1"/>
</dbReference>
<keyword evidence="13" id="KW-1185">Reference proteome</keyword>
<feature type="non-terminal residue" evidence="12">
    <location>
        <position position="163"/>
    </location>
</feature>
<dbReference type="AlphaFoldDB" id="A0A8J2KG56"/>
<comment type="caution">
    <text evidence="12">The sequence shown here is derived from an EMBL/GenBank/DDBJ whole genome shotgun (WGS) entry which is preliminary data.</text>
</comment>
<keyword evidence="5" id="KW-0716">Sensory transduction</keyword>
<proteinExistence type="inferred from homology"/>
<evidence type="ECO:0000256" key="4">
    <source>
        <dbReference type="ARBA" id="ARBA00022475"/>
    </source>
</evidence>
<evidence type="ECO:0000313" key="13">
    <source>
        <dbReference type="Proteomes" id="UP000708208"/>
    </source>
</evidence>
<protein>
    <submittedName>
        <fullName evidence="12">Uncharacterized protein</fullName>
    </submittedName>
</protein>
<dbReference type="Proteomes" id="UP000708208">
    <property type="component" value="Unassembled WGS sequence"/>
</dbReference>
<evidence type="ECO:0000256" key="1">
    <source>
        <dbReference type="ARBA" id="ARBA00004141"/>
    </source>
</evidence>
<dbReference type="OrthoDB" id="18585at2759"/>
<keyword evidence="9" id="KW-0472">Membrane</keyword>
<evidence type="ECO:0000256" key="11">
    <source>
        <dbReference type="ARBA" id="ARBA00023180"/>
    </source>
</evidence>
<accession>A0A8J2KG56</accession>
<dbReference type="GO" id="GO:0005886">
    <property type="term" value="C:plasma membrane"/>
    <property type="evidence" value="ECO:0007669"/>
    <property type="project" value="UniProtKB-SubCell"/>
</dbReference>
<keyword evidence="10" id="KW-0675">Receptor</keyword>
<sequence length="163" mass="18419">AASTVAKKYVYGFSNILIRTLEGLGEGIIRKNITVRELIFEGMDIHPLYATLGDYFSPGGSPAQFVGDTFAYLNGRNASHTGEFKVRSGVKDSSQFGKIVTWNGKKELDFWTDESLPEEQQYCNKFNGSDGSIHPPFMTKDRKLFAYYPLICRSLNFEYSRET</sequence>
<evidence type="ECO:0000256" key="10">
    <source>
        <dbReference type="ARBA" id="ARBA00023170"/>
    </source>
</evidence>
<evidence type="ECO:0000256" key="6">
    <source>
        <dbReference type="ARBA" id="ARBA00022692"/>
    </source>
</evidence>
<dbReference type="GO" id="GO:0005044">
    <property type="term" value="F:scavenger receptor activity"/>
    <property type="evidence" value="ECO:0007669"/>
    <property type="project" value="TreeGrafter"/>
</dbReference>
<gene>
    <name evidence="12" type="ORF">AFUS01_LOCUS27881</name>
</gene>
<feature type="non-terminal residue" evidence="12">
    <location>
        <position position="1"/>
    </location>
</feature>
<keyword evidence="11" id="KW-0325">Glycoprotein</keyword>
<keyword evidence="7" id="KW-0552">Olfaction</keyword>
<evidence type="ECO:0000256" key="2">
    <source>
        <dbReference type="ARBA" id="ARBA00004236"/>
    </source>
</evidence>
<dbReference type="GO" id="GO:0005737">
    <property type="term" value="C:cytoplasm"/>
    <property type="evidence" value="ECO:0007669"/>
    <property type="project" value="TreeGrafter"/>
</dbReference>
<evidence type="ECO:0000256" key="9">
    <source>
        <dbReference type="ARBA" id="ARBA00023136"/>
    </source>
</evidence>
<evidence type="ECO:0000313" key="12">
    <source>
        <dbReference type="EMBL" id="CAG7817306.1"/>
    </source>
</evidence>
<dbReference type="EMBL" id="CAJVCH010391046">
    <property type="protein sequence ID" value="CAG7817306.1"/>
    <property type="molecule type" value="Genomic_DNA"/>
</dbReference>
<evidence type="ECO:0000256" key="3">
    <source>
        <dbReference type="ARBA" id="ARBA00010532"/>
    </source>
</evidence>
<keyword evidence="6" id="KW-0812">Transmembrane</keyword>
<keyword evidence="8" id="KW-1133">Transmembrane helix</keyword>
<dbReference type="GO" id="GO:0007608">
    <property type="term" value="P:sensory perception of smell"/>
    <property type="evidence" value="ECO:0007669"/>
    <property type="project" value="UniProtKB-KW"/>
</dbReference>
<comment type="similarity">
    <text evidence="3">Belongs to the CD36 family.</text>
</comment>
<keyword evidence="4" id="KW-1003">Cell membrane</keyword>
<name>A0A8J2KG56_9HEXA</name>